<sequence>ATQQLSEWHNSVGTTAITVLTHFMSSQDDVETDEDCKNLAKNLHLKLAFLYGTVTEDSKFKQPFQSELLIQRHVYSFSRHTTTNSFLVFQMERALNIFSGDMCVSELKVNSKGKAIKVPHTMNKASGKPSSTLKVFSDTNYSEVTRGYMKSINHL</sequence>
<reference evidence="1" key="1">
    <citation type="journal article" date="2020" name="New Phytol.">
        <title>Comparative genomics reveals dynamic genome evolution in host specialist ectomycorrhizal fungi.</title>
        <authorList>
            <person name="Lofgren L.A."/>
            <person name="Nguyen N.H."/>
            <person name="Vilgalys R."/>
            <person name="Ruytinx J."/>
            <person name="Liao H.L."/>
            <person name="Branco S."/>
            <person name="Kuo A."/>
            <person name="LaButti K."/>
            <person name="Lipzen A."/>
            <person name="Andreopoulos W."/>
            <person name="Pangilinan J."/>
            <person name="Riley R."/>
            <person name="Hundley H."/>
            <person name="Na H."/>
            <person name="Barry K."/>
            <person name="Grigoriev I.V."/>
            <person name="Stajich J.E."/>
            <person name="Kennedy P.G."/>
        </authorList>
    </citation>
    <scope>NUCLEOTIDE SEQUENCE</scope>
    <source>
        <strain evidence="1">MN1</strain>
    </source>
</reference>
<gene>
    <name evidence="1" type="ORF">BJ212DRAFT_1266732</name>
</gene>
<protein>
    <submittedName>
        <fullName evidence="1">Uncharacterized protein</fullName>
    </submittedName>
</protein>
<accession>A0A9P7EGY0</accession>
<feature type="non-terminal residue" evidence="1">
    <location>
        <position position="1"/>
    </location>
</feature>
<proteinExistence type="predicted"/>
<organism evidence="1 2">
    <name type="scientific">Suillus subaureus</name>
    <dbReference type="NCBI Taxonomy" id="48587"/>
    <lineage>
        <taxon>Eukaryota</taxon>
        <taxon>Fungi</taxon>
        <taxon>Dikarya</taxon>
        <taxon>Basidiomycota</taxon>
        <taxon>Agaricomycotina</taxon>
        <taxon>Agaricomycetes</taxon>
        <taxon>Agaricomycetidae</taxon>
        <taxon>Boletales</taxon>
        <taxon>Suillineae</taxon>
        <taxon>Suillaceae</taxon>
        <taxon>Suillus</taxon>
    </lineage>
</organism>
<keyword evidence="2" id="KW-1185">Reference proteome</keyword>
<dbReference type="AlphaFoldDB" id="A0A9P7EGY0"/>
<dbReference type="GeneID" id="64624618"/>
<name>A0A9P7EGY0_9AGAM</name>
<evidence type="ECO:0000313" key="2">
    <source>
        <dbReference type="Proteomes" id="UP000807769"/>
    </source>
</evidence>
<dbReference type="RefSeq" id="XP_041195847.1">
    <property type="nucleotide sequence ID" value="XM_041330601.1"/>
</dbReference>
<comment type="caution">
    <text evidence="1">The sequence shown here is derived from an EMBL/GenBank/DDBJ whole genome shotgun (WGS) entry which is preliminary data.</text>
</comment>
<dbReference type="EMBL" id="JABBWG010000008">
    <property type="protein sequence ID" value="KAG1820576.1"/>
    <property type="molecule type" value="Genomic_DNA"/>
</dbReference>
<dbReference type="Proteomes" id="UP000807769">
    <property type="component" value="Unassembled WGS sequence"/>
</dbReference>
<evidence type="ECO:0000313" key="1">
    <source>
        <dbReference type="EMBL" id="KAG1820576.1"/>
    </source>
</evidence>